<dbReference type="Proteomes" id="UP000033673">
    <property type="component" value="Unassembled WGS sequence"/>
</dbReference>
<keyword evidence="2" id="KW-1185">Reference proteome</keyword>
<protein>
    <submittedName>
        <fullName evidence="1">Uncharacterized protein</fullName>
    </submittedName>
</protein>
<dbReference type="PATRIC" id="fig|579748.3.peg.3687"/>
<dbReference type="STRING" id="579748.TW81_17870"/>
<dbReference type="AlphaFoldDB" id="A0A0F4NHP4"/>
<accession>A0A0F4NHP4</accession>
<dbReference type="EMBL" id="JXXV01000036">
    <property type="protein sequence ID" value="KJY81576.1"/>
    <property type="molecule type" value="Genomic_DNA"/>
</dbReference>
<evidence type="ECO:0000313" key="2">
    <source>
        <dbReference type="Proteomes" id="UP000033673"/>
    </source>
</evidence>
<comment type="caution">
    <text evidence="1">The sequence shown here is derived from an EMBL/GenBank/DDBJ whole genome shotgun (WGS) entry which is preliminary data.</text>
</comment>
<reference evidence="1 2" key="1">
    <citation type="journal article" date="2015" name="BMC Genomics">
        <title>Genome mining reveals unlocked bioactive potential of marine Gram-negative bacteria.</title>
        <authorList>
            <person name="Machado H."/>
            <person name="Sonnenschein E.C."/>
            <person name="Melchiorsen J."/>
            <person name="Gram L."/>
        </authorList>
    </citation>
    <scope>NUCLEOTIDE SEQUENCE [LARGE SCALE GENOMIC DNA]</scope>
    <source>
        <strain evidence="1 2">S2757</strain>
    </source>
</reference>
<dbReference type="OrthoDB" id="5918572at2"/>
<proteinExistence type="predicted"/>
<organism evidence="1 2">
    <name type="scientific">Vibrio galatheae</name>
    <dbReference type="NCBI Taxonomy" id="579748"/>
    <lineage>
        <taxon>Bacteria</taxon>
        <taxon>Pseudomonadati</taxon>
        <taxon>Pseudomonadota</taxon>
        <taxon>Gammaproteobacteria</taxon>
        <taxon>Vibrionales</taxon>
        <taxon>Vibrionaceae</taxon>
        <taxon>Vibrio</taxon>
    </lineage>
</organism>
<evidence type="ECO:0000313" key="1">
    <source>
        <dbReference type="EMBL" id="KJY81576.1"/>
    </source>
</evidence>
<dbReference type="RefSeq" id="WP_045957103.1">
    <property type="nucleotide sequence ID" value="NZ_JXXV01000036.1"/>
</dbReference>
<gene>
    <name evidence="1" type="ORF">TW81_17870</name>
</gene>
<sequence length="138" mass="14739">MKLLSCLLIALANTTVVIDINGNVRNLLPGETPGPGEIIVVVGQGATAISDFDIQLFESGSVTKKVELGDDISSAHELLEQGVDLTRDSDYATAAGDGEESTSELINQGLTEDQSDSLLYFISDYLMESQSEVDENLE</sequence>
<name>A0A0F4NHP4_9VIBR</name>